<dbReference type="AlphaFoldDB" id="A0A3E1K5B8"/>
<feature type="domain" description="Histidine kinase/HSP90-like ATPase" evidence="11">
    <location>
        <begin position="338"/>
        <end position="448"/>
    </location>
</feature>
<dbReference type="SUPFAM" id="SSF158472">
    <property type="entry name" value="HAMP domain-like"/>
    <property type="match status" value="1"/>
</dbReference>
<evidence type="ECO:0000256" key="2">
    <source>
        <dbReference type="ARBA" id="ARBA00004370"/>
    </source>
</evidence>
<dbReference type="EMBL" id="QUZK01000051">
    <property type="protein sequence ID" value="RFF29209.1"/>
    <property type="molecule type" value="Genomic_DNA"/>
</dbReference>
<feature type="transmembrane region" description="Helical" evidence="9">
    <location>
        <begin position="6"/>
        <end position="26"/>
    </location>
</feature>
<dbReference type="InterPro" id="IPR003661">
    <property type="entry name" value="HisK_dim/P_dom"/>
</dbReference>
<keyword evidence="9" id="KW-1133">Transmembrane helix</keyword>
<dbReference type="SUPFAM" id="SSF55874">
    <property type="entry name" value="ATPase domain of HSP90 chaperone/DNA topoisomerase II/histidine kinase"/>
    <property type="match status" value="1"/>
</dbReference>
<evidence type="ECO:0000259" key="12">
    <source>
        <dbReference type="SMART" id="SM00388"/>
    </source>
</evidence>
<dbReference type="Pfam" id="PF00672">
    <property type="entry name" value="HAMP"/>
    <property type="match status" value="1"/>
</dbReference>
<evidence type="ECO:0000259" key="11">
    <source>
        <dbReference type="SMART" id="SM00387"/>
    </source>
</evidence>
<dbReference type="CDD" id="cd00082">
    <property type="entry name" value="HisKA"/>
    <property type="match status" value="1"/>
</dbReference>
<accession>A0A3E1K5B8</accession>
<comment type="caution">
    <text evidence="13">The sequence shown here is derived from an EMBL/GenBank/DDBJ whole genome shotgun (WGS) entry which is preliminary data.</text>
</comment>
<dbReference type="SMART" id="SM00388">
    <property type="entry name" value="HisKA"/>
    <property type="match status" value="1"/>
</dbReference>
<feature type="domain" description="Signal transduction histidine kinase dimerisation/phosphoacceptor" evidence="12">
    <location>
        <begin position="233"/>
        <end position="294"/>
    </location>
</feature>
<sequence length="448" mass="49845">MNRLSVRVFLAFWAVIVLTLVSVVLINSQIHRYQRGEEFEQERTEFIEERVVAPARAALNRHGERGLKRWLMAARARSRVLDLHVVNANGVELLGERLPRHGRPLVEAWRSGRDLGHAGGTHRWVRELQAPGGRDYLLIISRPPRPFLFRLFGPFGPLGLLVVAIFISGLISFALARYIARPMQRMREAGSALGSGDLAARLPGRLTRRRDEIGGLARDFNRMADQLSQMISGQQQLLRDVSHELRSPLARIQVALSLAERDNDPRHLERIRVEGERLDLLVGEILAYARLQHADPLADRTFDLVECVTDIVADARLEGRARKVGVEFEAPERLPAQGDEQALRHAIENVIRNAVRHSPADAVVNVVLRQHGDRIRLRVTDRGPGVDPGDLQRIFEPFVRLSPGRSESGVGGGIGLAIARAAVERHGGEIIAENAPDGGLVVTLDLPQ</sequence>
<evidence type="ECO:0000256" key="1">
    <source>
        <dbReference type="ARBA" id="ARBA00000085"/>
    </source>
</evidence>
<dbReference type="InterPro" id="IPR036097">
    <property type="entry name" value="HisK_dim/P_sf"/>
</dbReference>
<organism evidence="13 14">
    <name type="scientific">Wenzhouxiangella sediminis</name>
    <dbReference type="NCBI Taxonomy" id="1792836"/>
    <lineage>
        <taxon>Bacteria</taxon>
        <taxon>Pseudomonadati</taxon>
        <taxon>Pseudomonadota</taxon>
        <taxon>Gammaproteobacteria</taxon>
        <taxon>Chromatiales</taxon>
        <taxon>Wenzhouxiangellaceae</taxon>
        <taxon>Wenzhouxiangella</taxon>
    </lineage>
</organism>
<reference evidence="13 14" key="1">
    <citation type="submission" date="2018-08" db="EMBL/GenBank/DDBJ databases">
        <title>Wenzhouxiangella salilacus sp. nov., a novel bacterium isolated from a saline lake in Xinjiang Province, China.</title>
        <authorList>
            <person name="Han S."/>
        </authorList>
    </citation>
    <scope>NUCLEOTIDE SEQUENCE [LARGE SCALE GENOMIC DNA]</scope>
    <source>
        <strain evidence="13 14">XDB06</strain>
    </source>
</reference>
<dbReference type="Proteomes" id="UP000260351">
    <property type="component" value="Unassembled WGS sequence"/>
</dbReference>
<dbReference type="Gene3D" id="1.10.287.130">
    <property type="match status" value="1"/>
</dbReference>
<keyword evidence="5" id="KW-0808">Transferase</keyword>
<protein>
    <recommendedName>
        <fullName evidence="3">histidine kinase</fullName>
        <ecNumber evidence="3">2.7.13.3</ecNumber>
    </recommendedName>
</protein>
<dbReference type="EC" id="2.7.13.3" evidence="3"/>
<dbReference type="Gene3D" id="6.10.340.10">
    <property type="match status" value="1"/>
</dbReference>
<dbReference type="CDD" id="cd06225">
    <property type="entry name" value="HAMP"/>
    <property type="match status" value="1"/>
</dbReference>
<keyword evidence="7" id="KW-0902">Two-component regulatory system</keyword>
<dbReference type="InterPro" id="IPR003594">
    <property type="entry name" value="HATPase_dom"/>
</dbReference>
<dbReference type="InterPro" id="IPR003660">
    <property type="entry name" value="HAMP_dom"/>
</dbReference>
<dbReference type="GO" id="GO:0000155">
    <property type="term" value="F:phosphorelay sensor kinase activity"/>
    <property type="evidence" value="ECO:0007669"/>
    <property type="project" value="InterPro"/>
</dbReference>
<dbReference type="GO" id="GO:0016020">
    <property type="term" value="C:membrane"/>
    <property type="evidence" value="ECO:0007669"/>
    <property type="project" value="UniProtKB-SubCell"/>
</dbReference>
<dbReference type="InterPro" id="IPR036890">
    <property type="entry name" value="HATPase_C_sf"/>
</dbReference>
<dbReference type="InterPro" id="IPR004358">
    <property type="entry name" value="Sig_transdc_His_kin-like_C"/>
</dbReference>
<comment type="catalytic activity">
    <reaction evidence="1">
        <text>ATP + protein L-histidine = ADP + protein N-phospho-L-histidine.</text>
        <dbReference type="EC" id="2.7.13.3"/>
    </reaction>
</comment>
<dbReference type="PANTHER" id="PTHR45436">
    <property type="entry name" value="SENSOR HISTIDINE KINASE YKOH"/>
    <property type="match status" value="1"/>
</dbReference>
<keyword evidence="4" id="KW-0597">Phosphoprotein</keyword>
<dbReference type="Pfam" id="PF00512">
    <property type="entry name" value="HisKA"/>
    <property type="match status" value="1"/>
</dbReference>
<keyword evidence="9" id="KW-0812">Transmembrane</keyword>
<evidence type="ECO:0000256" key="9">
    <source>
        <dbReference type="SAM" id="Phobius"/>
    </source>
</evidence>
<dbReference type="OrthoDB" id="9804645at2"/>
<evidence type="ECO:0000256" key="3">
    <source>
        <dbReference type="ARBA" id="ARBA00012438"/>
    </source>
</evidence>
<dbReference type="SMART" id="SM00304">
    <property type="entry name" value="HAMP"/>
    <property type="match status" value="1"/>
</dbReference>
<keyword evidence="8 9" id="KW-0472">Membrane</keyword>
<dbReference type="SUPFAM" id="SSF47384">
    <property type="entry name" value="Homodimeric domain of signal transducing histidine kinase"/>
    <property type="match status" value="1"/>
</dbReference>
<evidence type="ECO:0000256" key="8">
    <source>
        <dbReference type="ARBA" id="ARBA00023136"/>
    </source>
</evidence>
<feature type="domain" description="HAMP" evidence="10">
    <location>
        <begin position="177"/>
        <end position="232"/>
    </location>
</feature>
<comment type="subcellular location">
    <subcellularLocation>
        <location evidence="2">Membrane</location>
    </subcellularLocation>
</comment>
<dbReference type="PRINTS" id="PR00344">
    <property type="entry name" value="BCTRLSENSOR"/>
</dbReference>
<gene>
    <name evidence="13" type="ORF">DZC52_13970</name>
</gene>
<evidence type="ECO:0000313" key="13">
    <source>
        <dbReference type="EMBL" id="RFF29209.1"/>
    </source>
</evidence>
<dbReference type="PANTHER" id="PTHR45436:SF5">
    <property type="entry name" value="SENSOR HISTIDINE KINASE TRCS"/>
    <property type="match status" value="1"/>
</dbReference>
<evidence type="ECO:0000259" key="10">
    <source>
        <dbReference type="SMART" id="SM00304"/>
    </source>
</evidence>
<dbReference type="SMART" id="SM00387">
    <property type="entry name" value="HATPase_c"/>
    <property type="match status" value="1"/>
</dbReference>
<evidence type="ECO:0000256" key="7">
    <source>
        <dbReference type="ARBA" id="ARBA00023012"/>
    </source>
</evidence>
<evidence type="ECO:0000256" key="5">
    <source>
        <dbReference type="ARBA" id="ARBA00022679"/>
    </source>
</evidence>
<evidence type="ECO:0000313" key="14">
    <source>
        <dbReference type="Proteomes" id="UP000260351"/>
    </source>
</evidence>
<dbReference type="InterPro" id="IPR050428">
    <property type="entry name" value="TCS_sensor_his_kinase"/>
</dbReference>
<keyword evidence="6" id="KW-0418">Kinase</keyword>
<evidence type="ECO:0000256" key="6">
    <source>
        <dbReference type="ARBA" id="ARBA00022777"/>
    </source>
</evidence>
<name>A0A3E1K5B8_9GAMM</name>
<evidence type="ECO:0000256" key="4">
    <source>
        <dbReference type="ARBA" id="ARBA00022553"/>
    </source>
</evidence>
<feature type="transmembrane region" description="Helical" evidence="9">
    <location>
        <begin position="151"/>
        <end position="176"/>
    </location>
</feature>
<dbReference type="Gene3D" id="3.30.565.10">
    <property type="entry name" value="Histidine kinase-like ATPase, C-terminal domain"/>
    <property type="match status" value="1"/>
</dbReference>
<dbReference type="Pfam" id="PF02518">
    <property type="entry name" value="HATPase_c"/>
    <property type="match status" value="1"/>
</dbReference>
<proteinExistence type="predicted"/>
<keyword evidence="14" id="KW-1185">Reference proteome</keyword>
<dbReference type="RefSeq" id="WP_116651763.1">
    <property type="nucleotide sequence ID" value="NZ_QUZK01000051.1"/>
</dbReference>